<comment type="similarity">
    <text evidence="1 7">Belongs to the endoribonuclease YbeY family.</text>
</comment>
<dbReference type="PANTHER" id="PTHR46986:SF1">
    <property type="entry name" value="ENDORIBONUCLEASE YBEY, CHLOROPLASTIC"/>
    <property type="match status" value="1"/>
</dbReference>
<sequence length="213" mass="23347">MIELTDSTNKLDSISLQTLHQKLHDIVETLQAITISHAPSSQELMHARIHLEHTAPLLQKDIEVILVCQEDMRTLNLESMGKDYATDVLSFPLAPLDMPKQDPTSLDHKASATSAIATAPHIPESKKSPQPPPIPLGSIVINLPLATSISDERTHSLCDELCLLFLHGLLHLLGFDHESDNGEQRALESMLLSALALPSSLIDRTLMPPISTQ</sequence>
<feature type="binding site" evidence="7">
    <location>
        <position position="167"/>
    </location>
    <ligand>
        <name>Zn(2+)</name>
        <dbReference type="ChEBI" id="CHEBI:29105"/>
        <note>catalytic</note>
    </ligand>
</feature>
<dbReference type="InterPro" id="IPR020549">
    <property type="entry name" value="YbeY_CS"/>
</dbReference>
<dbReference type="Gene3D" id="3.40.390.30">
    <property type="entry name" value="Metalloproteases ('zincins'), catalytic domain"/>
    <property type="match status" value="1"/>
</dbReference>
<evidence type="ECO:0000313" key="9">
    <source>
        <dbReference type="Proteomes" id="UP000254841"/>
    </source>
</evidence>
<evidence type="ECO:0000256" key="3">
    <source>
        <dbReference type="ARBA" id="ARBA00022723"/>
    </source>
</evidence>
<comment type="function">
    <text evidence="7">Single strand-specific metallo-endoribonuclease involved in late-stage 70S ribosome quality control and in maturation of the 3' terminus of the 16S rRNA.</text>
</comment>
<name>A0A377J564_9HELI</name>
<dbReference type="InterPro" id="IPR002036">
    <property type="entry name" value="YbeY"/>
</dbReference>
<dbReference type="AlphaFoldDB" id="A0A377J564"/>
<keyword evidence="8" id="KW-0645">Protease</keyword>
<dbReference type="GO" id="GO:0006364">
    <property type="term" value="P:rRNA processing"/>
    <property type="evidence" value="ECO:0007669"/>
    <property type="project" value="UniProtKB-UniRule"/>
</dbReference>
<gene>
    <name evidence="7" type="primary">ybeY</name>
    <name evidence="8" type="ORF">NCTC12410_01230</name>
</gene>
<dbReference type="GO" id="GO:0008270">
    <property type="term" value="F:zinc ion binding"/>
    <property type="evidence" value="ECO:0007669"/>
    <property type="project" value="UniProtKB-UniRule"/>
</dbReference>
<keyword evidence="8" id="KW-0482">Metalloprotease</keyword>
<dbReference type="InterPro" id="IPR023091">
    <property type="entry name" value="MetalPrtase_cat_dom_sf_prd"/>
</dbReference>
<evidence type="ECO:0000256" key="2">
    <source>
        <dbReference type="ARBA" id="ARBA00022722"/>
    </source>
</evidence>
<dbReference type="SUPFAM" id="SSF55486">
    <property type="entry name" value="Metalloproteases ('zincins'), catalytic domain"/>
    <property type="match status" value="1"/>
</dbReference>
<keyword evidence="7" id="KW-0698">rRNA processing</keyword>
<dbReference type="Pfam" id="PF02130">
    <property type="entry name" value="YbeY"/>
    <property type="match status" value="1"/>
</dbReference>
<dbReference type="PROSITE" id="PS01306">
    <property type="entry name" value="UPF0054"/>
    <property type="match status" value="1"/>
</dbReference>
<evidence type="ECO:0000256" key="4">
    <source>
        <dbReference type="ARBA" id="ARBA00022759"/>
    </source>
</evidence>
<dbReference type="GO" id="GO:0005737">
    <property type="term" value="C:cytoplasm"/>
    <property type="evidence" value="ECO:0007669"/>
    <property type="project" value="UniProtKB-SubCell"/>
</dbReference>
<comment type="subcellular location">
    <subcellularLocation>
        <location evidence="7">Cytoplasm</location>
    </subcellularLocation>
</comment>
<evidence type="ECO:0000256" key="5">
    <source>
        <dbReference type="ARBA" id="ARBA00022801"/>
    </source>
</evidence>
<evidence type="ECO:0000313" key="8">
    <source>
        <dbReference type="EMBL" id="STO97404.1"/>
    </source>
</evidence>
<dbReference type="PANTHER" id="PTHR46986">
    <property type="entry name" value="ENDORIBONUCLEASE YBEY, CHLOROPLASTIC"/>
    <property type="match status" value="1"/>
</dbReference>
<evidence type="ECO:0000256" key="7">
    <source>
        <dbReference type="HAMAP-Rule" id="MF_00009"/>
    </source>
</evidence>
<comment type="cofactor">
    <cofactor evidence="7">
        <name>Zn(2+)</name>
        <dbReference type="ChEBI" id="CHEBI:29105"/>
    </cofactor>
    <text evidence="7">Binds 1 zinc ion.</text>
</comment>
<keyword evidence="3 7" id="KW-0479">Metal-binding</keyword>
<feature type="binding site" evidence="7">
    <location>
        <position position="177"/>
    </location>
    <ligand>
        <name>Zn(2+)</name>
        <dbReference type="ChEBI" id="CHEBI:29105"/>
        <note>catalytic</note>
    </ligand>
</feature>
<dbReference type="Proteomes" id="UP000254841">
    <property type="component" value="Unassembled WGS sequence"/>
</dbReference>
<keyword evidence="2 7" id="KW-0540">Nuclease</keyword>
<dbReference type="RefSeq" id="WP_115011641.1">
    <property type="nucleotide sequence ID" value="NZ_UGHV01000001.1"/>
</dbReference>
<keyword evidence="7" id="KW-0690">Ribosome biogenesis</keyword>
<keyword evidence="5 7" id="KW-0378">Hydrolase</keyword>
<keyword evidence="7" id="KW-0963">Cytoplasm</keyword>
<reference evidence="8 9" key="1">
    <citation type="submission" date="2018-06" db="EMBL/GenBank/DDBJ databases">
        <authorList>
            <consortium name="Pathogen Informatics"/>
            <person name="Doyle S."/>
        </authorList>
    </citation>
    <scope>NUCLEOTIDE SEQUENCE [LARGE SCALE GENOMIC DNA]</scope>
    <source>
        <strain evidence="8 9">NCTC12410</strain>
    </source>
</reference>
<evidence type="ECO:0000256" key="1">
    <source>
        <dbReference type="ARBA" id="ARBA00010875"/>
    </source>
</evidence>
<dbReference type="GO" id="GO:0004222">
    <property type="term" value="F:metalloendopeptidase activity"/>
    <property type="evidence" value="ECO:0007669"/>
    <property type="project" value="InterPro"/>
</dbReference>
<dbReference type="GO" id="GO:0004521">
    <property type="term" value="F:RNA endonuclease activity"/>
    <property type="evidence" value="ECO:0007669"/>
    <property type="project" value="UniProtKB-UniRule"/>
</dbReference>
<feature type="binding site" evidence="7">
    <location>
        <position position="171"/>
    </location>
    <ligand>
        <name>Zn(2+)</name>
        <dbReference type="ChEBI" id="CHEBI:29105"/>
        <note>catalytic</note>
    </ligand>
</feature>
<dbReference type="NCBIfam" id="TIGR00043">
    <property type="entry name" value="rRNA maturation RNase YbeY"/>
    <property type="match status" value="1"/>
</dbReference>
<evidence type="ECO:0000256" key="6">
    <source>
        <dbReference type="ARBA" id="ARBA00022833"/>
    </source>
</evidence>
<dbReference type="OrthoDB" id="9807740at2"/>
<dbReference type="GO" id="GO:0006508">
    <property type="term" value="P:proteolysis"/>
    <property type="evidence" value="ECO:0007669"/>
    <property type="project" value="UniProtKB-KW"/>
</dbReference>
<keyword evidence="4 7" id="KW-0255">Endonuclease</keyword>
<protein>
    <recommendedName>
        <fullName evidence="7">Endoribonuclease YbeY</fullName>
        <ecNumber evidence="7">3.1.-.-</ecNumber>
    </recommendedName>
</protein>
<keyword evidence="6 7" id="KW-0862">Zinc</keyword>
<proteinExistence type="inferred from homology"/>
<accession>A0A377J564</accession>
<dbReference type="HAMAP" id="MF_00009">
    <property type="entry name" value="Endoribonucl_YbeY"/>
    <property type="match status" value="1"/>
</dbReference>
<dbReference type="EC" id="3.1.-.-" evidence="7"/>
<dbReference type="EMBL" id="UGHV01000001">
    <property type="protein sequence ID" value="STO97404.1"/>
    <property type="molecule type" value="Genomic_DNA"/>
</dbReference>
<organism evidence="8 9">
    <name type="scientific">Helicobacter canis</name>
    <dbReference type="NCBI Taxonomy" id="29419"/>
    <lineage>
        <taxon>Bacteria</taxon>
        <taxon>Pseudomonadati</taxon>
        <taxon>Campylobacterota</taxon>
        <taxon>Epsilonproteobacteria</taxon>
        <taxon>Campylobacterales</taxon>
        <taxon>Helicobacteraceae</taxon>
        <taxon>Helicobacter</taxon>
    </lineage>
</organism>